<organism evidence="4 5">
    <name type="scientific">Cannabis sativa</name>
    <name type="common">Hemp</name>
    <name type="synonym">Marijuana</name>
    <dbReference type="NCBI Taxonomy" id="3483"/>
    <lineage>
        <taxon>Eukaryota</taxon>
        <taxon>Viridiplantae</taxon>
        <taxon>Streptophyta</taxon>
        <taxon>Embryophyta</taxon>
        <taxon>Tracheophyta</taxon>
        <taxon>Spermatophyta</taxon>
        <taxon>Magnoliopsida</taxon>
        <taxon>eudicotyledons</taxon>
        <taxon>Gunneridae</taxon>
        <taxon>Pentapetalae</taxon>
        <taxon>rosids</taxon>
        <taxon>fabids</taxon>
        <taxon>Rosales</taxon>
        <taxon>Cannabaceae</taxon>
        <taxon>Cannabis</taxon>
    </lineage>
</organism>
<dbReference type="EMBL" id="JAATIQ010000277">
    <property type="protein sequence ID" value="KAF4365113.1"/>
    <property type="molecule type" value="Genomic_DNA"/>
</dbReference>
<dbReference type="InterPro" id="IPR013761">
    <property type="entry name" value="SAM/pointed_sf"/>
</dbReference>
<dbReference type="Gene3D" id="1.10.150.50">
    <property type="entry name" value="Transcription Factor, Ets-1"/>
    <property type="match status" value="1"/>
</dbReference>
<dbReference type="PROSITE" id="PS50105">
    <property type="entry name" value="SAM_DOMAIN"/>
    <property type="match status" value="1"/>
</dbReference>
<name>A0A7J6F309_CANSA</name>
<feature type="domain" description="SAM" evidence="3">
    <location>
        <begin position="284"/>
        <end position="347"/>
    </location>
</feature>
<protein>
    <recommendedName>
        <fullName evidence="3">SAM domain-containing protein</fullName>
    </recommendedName>
</protein>
<keyword evidence="1" id="KW-0677">Repeat</keyword>
<feature type="region of interest" description="Disordered" evidence="2">
    <location>
        <begin position="175"/>
        <end position="194"/>
    </location>
</feature>
<feature type="compositionally biased region" description="Gly residues" evidence="2">
    <location>
        <begin position="27"/>
        <end position="39"/>
    </location>
</feature>
<evidence type="ECO:0000313" key="5">
    <source>
        <dbReference type="Proteomes" id="UP000583929"/>
    </source>
</evidence>
<dbReference type="PANTHER" id="PTHR10627:SF69">
    <property type="entry name" value="PROTEIN BICAUDAL C"/>
    <property type="match status" value="1"/>
</dbReference>
<keyword evidence="5" id="KW-1185">Reference proteome</keyword>
<feature type="compositionally biased region" description="Basic and acidic residues" evidence="2">
    <location>
        <begin position="184"/>
        <end position="194"/>
    </location>
</feature>
<comment type="caution">
    <text evidence="4">The sequence shown here is derived from an EMBL/GenBank/DDBJ whole genome shotgun (WGS) entry which is preliminary data.</text>
</comment>
<evidence type="ECO:0000256" key="2">
    <source>
        <dbReference type="SAM" id="MobiDB-lite"/>
    </source>
</evidence>
<sequence length="349" mass="37818">MAELQPPEAQINGVGVGISGAVTGPLGGGGGGGGGGGLLVMGSSETVGSKRQRRPSVRLGDIGGDQSYDSQVRRSTKNWKLSMEHHHHHHNHGHNHNRTSRDTVKTSKTRPLMNFSSTGTDEGLDGVEEREREGNLETMAIGSWKLKESKKRGSVATKRVRSNWVSSKLDEGGGGVGGVEVGDGDEKYSAGDDLDDVNRDFEVENSESPLKEQSPIHSLDNLGIDGNLNEREVVYHGNRRPTRVRVSDHHDGVELSGPSDTEVREWKSGNGNGNGNLGLLRERYVEDGVRVWLNGLGLGRYAPVFEIHEVDDEVLPMLTLEDLKDMGINAVGSRRKMFCAIQKLGKGFS</sequence>
<feature type="region of interest" description="Disordered" evidence="2">
    <location>
        <begin position="27"/>
        <end position="132"/>
    </location>
</feature>
<feature type="compositionally biased region" description="Basic residues" evidence="2">
    <location>
        <begin position="85"/>
        <end position="98"/>
    </location>
</feature>
<dbReference type="CDD" id="cd09487">
    <property type="entry name" value="SAM_superfamily"/>
    <property type="match status" value="1"/>
</dbReference>
<accession>A0A7J6F309</accession>
<dbReference type="InterPro" id="IPR001660">
    <property type="entry name" value="SAM"/>
</dbReference>
<dbReference type="Pfam" id="PF00536">
    <property type="entry name" value="SAM_1"/>
    <property type="match status" value="1"/>
</dbReference>
<dbReference type="PANTHER" id="PTHR10627">
    <property type="entry name" value="SCP160"/>
    <property type="match status" value="1"/>
</dbReference>
<evidence type="ECO:0000313" key="4">
    <source>
        <dbReference type="EMBL" id="KAF4365113.1"/>
    </source>
</evidence>
<gene>
    <name evidence="4" type="ORF">G4B88_018293</name>
</gene>
<dbReference type="Proteomes" id="UP000583929">
    <property type="component" value="Unassembled WGS sequence"/>
</dbReference>
<dbReference type="SMART" id="SM00454">
    <property type="entry name" value="SAM"/>
    <property type="match status" value="1"/>
</dbReference>
<dbReference type="OMA" id="IHSMENT"/>
<proteinExistence type="predicted"/>
<dbReference type="AlphaFoldDB" id="A0A7J6F309"/>
<evidence type="ECO:0000256" key="1">
    <source>
        <dbReference type="ARBA" id="ARBA00022737"/>
    </source>
</evidence>
<evidence type="ECO:0000259" key="3">
    <source>
        <dbReference type="PROSITE" id="PS50105"/>
    </source>
</evidence>
<reference evidence="4 5" key="1">
    <citation type="journal article" date="2020" name="bioRxiv">
        <title>Sequence and annotation of 42 cannabis genomes reveals extensive copy number variation in cannabinoid synthesis and pathogen resistance genes.</title>
        <authorList>
            <person name="Mckernan K.J."/>
            <person name="Helbert Y."/>
            <person name="Kane L.T."/>
            <person name="Ebling H."/>
            <person name="Zhang L."/>
            <person name="Liu B."/>
            <person name="Eaton Z."/>
            <person name="Mclaughlin S."/>
            <person name="Kingan S."/>
            <person name="Baybayan P."/>
            <person name="Concepcion G."/>
            <person name="Jordan M."/>
            <person name="Riva A."/>
            <person name="Barbazuk W."/>
            <person name="Harkins T."/>
        </authorList>
    </citation>
    <scope>NUCLEOTIDE SEQUENCE [LARGE SCALE GENOMIC DNA]</scope>
    <source>
        <strain evidence="5">cv. Jamaican Lion 4</strain>
        <tissue evidence="4">Leaf</tissue>
    </source>
</reference>
<dbReference type="OrthoDB" id="539213at2759"/>
<accession>A0A803QX96</accession>
<dbReference type="SUPFAM" id="SSF47769">
    <property type="entry name" value="SAM/Pointed domain"/>
    <property type="match status" value="1"/>
</dbReference>